<name>A0A9N9DKK6_9GLOM</name>
<dbReference type="AlphaFoldDB" id="A0A9N9DKK6"/>
<dbReference type="Proteomes" id="UP000789739">
    <property type="component" value="Unassembled WGS sequence"/>
</dbReference>
<comment type="caution">
    <text evidence="1">The sequence shown here is derived from an EMBL/GenBank/DDBJ whole genome shotgun (WGS) entry which is preliminary data.</text>
</comment>
<evidence type="ECO:0000313" key="2">
    <source>
        <dbReference type="Proteomes" id="UP000789739"/>
    </source>
</evidence>
<keyword evidence="2" id="KW-1185">Reference proteome</keyword>
<reference evidence="1" key="1">
    <citation type="submission" date="2021-06" db="EMBL/GenBank/DDBJ databases">
        <authorList>
            <person name="Kallberg Y."/>
            <person name="Tangrot J."/>
            <person name="Rosling A."/>
        </authorList>
    </citation>
    <scope>NUCLEOTIDE SEQUENCE</scope>
    <source>
        <strain evidence="1">BR232B</strain>
    </source>
</reference>
<protein>
    <submittedName>
        <fullName evidence="1">938_t:CDS:1</fullName>
    </submittedName>
</protein>
<evidence type="ECO:0000313" key="1">
    <source>
        <dbReference type="EMBL" id="CAG8639779.1"/>
    </source>
</evidence>
<accession>A0A9N9DKK6</accession>
<organism evidence="1 2">
    <name type="scientific">Paraglomus brasilianum</name>
    <dbReference type="NCBI Taxonomy" id="144538"/>
    <lineage>
        <taxon>Eukaryota</taxon>
        <taxon>Fungi</taxon>
        <taxon>Fungi incertae sedis</taxon>
        <taxon>Mucoromycota</taxon>
        <taxon>Glomeromycotina</taxon>
        <taxon>Glomeromycetes</taxon>
        <taxon>Paraglomerales</taxon>
        <taxon>Paraglomeraceae</taxon>
        <taxon>Paraglomus</taxon>
    </lineage>
</organism>
<gene>
    <name evidence="1" type="ORF">PBRASI_LOCUS9706</name>
</gene>
<proteinExistence type="predicted"/>
<dbReference type="EMBL" id="CAJVPI010002269">
    <property type="protein sequence ID" value="CAG8639779.1"/>
    <property type="molecule type" value="Genomic_DNA"/>
</dbReference>
<sequence>MDGNYNWWDDEDAEFVFVDTGVNDSKHQNQQAYTPCESSSEEEHSYYPNYYYNPKEHIYNYPHYSSSSVELNCDSKTREKTHSTLPSSFIIDRIW</sequence>